<protein>
    <submittedName>
        <fullName evidence="1">Uncharacterized protein</fullName>
    </submittedName>
</protein>
<keyword evidence="2" id="KW-1185">Reference proteome</keyword>
<dbReference type="EMBL" id="JASPKY010000725">
    <property type="protein sequence ID" value="KAK9686176.1"/>
    <property type="molecule type" value="Genomic_DNA"/>
</dbReference>
<evidence type="ECO:0000313" key="1">
    <source>
        <dbReference type="EMBL" id="KAK9686176.1"/>
    </source>
</evidence>
<dbReference type="Proteomes" id="UP001458880">
    <property type="component" value="Unassembled WGS sequence"/>
</dbReference>
<name>A0AAW1IA14_POPJA</name>
<accession>A0AAW1IA14</accession>
<sequence length="94" mass="10418">MSRIGLKLEHKTEGARGGWSCNYFTVQTRLARLNFAQLAAFSATIRCIPAHEGARGGWSCNYFTVQTRLARLNFAQLAAFSATIRCIPAHEGKE</sequence>
<reference evidence="1 2" key="1">
    <citation type="journal article" date="2024" name="BMC Genomics">
        <title>De novo assembly and annotation of Popillia japonica's genome with initial clues to its potential as an invasive pest.</title>
        <authorList>
            <person name="Cucini C."/>
            <person name="Boschi S."/>
            <person name="Funari R."/>
            <person name="Cardaioli E."/>
            <person name="Iannotti N."/>
            <person name="Marturano G."/>
            <person name="Paoli F."/>
            <person name="Bruttini M."/>
            <person name="Carapelli A."/>
            <person name="Frati F."/>
            <person name="Nardi F."/>
        </authorList>
    </citation>
    <scope>NUCLEOTIDE SEQUENCE [LARGE SCALE GENOMIC DNA]</scope>
    <source>
        <strain evidence="1">DMR45628</strain>
    </source>
</reference>
<evidence type="ECO:0000313" key="2">
    <source>
        <dbReference type="Proteomes" id="UP001458880"/>
    </source>
</evidence>
<dbReference type="AlphaFoldDB" id="A0AAW1IA14"/>
<comment type="caution">
    <text evidence="1">The sequence shown here is derived from an EMBL/GenBank/DDBJ whole genome shotgun (WGS) entry which is preliminary data.</text>
</comment>
<gene>
    <name evidence="1" type="ORF">QE152_g37388</name>
</gene>
<proteinExistence type="predicted"/>
<organism evidence="1 2">
    <name type="scientific">Popillia japonica</name>
    <name type="common">Japanese beetle</name>
    <dbReference type="NCBI Taxonomy" id="7064"/>
    <lineage>
        <taxon>Eukaryota</taxon>
        <taxon>Metazoa</taxon>
        <taxon>Ecdysozoa</taxon>
        <taxon>Arthropoda</taxon>
        <taxon>Hexapoda</taxon>
        <taxon>Insecta</taxon>
        <taxon>Pterygota</taxon>
        <taxon>Neoptera</taxon>
        <taxon>Endopterygota</taxon>
        <taxon>Coleoptera</taxon>
        <taxon>Polyphaga</taxon>
        <taxon>Scarabaeiformia</taxon>
        <taxon>Scarabaeidae</taxon>
        <taxon>Rutelinae</taxon>
        <taxon>Popillia</taxon>
    </lineage>
</organism>